<dbReference type="RefSeq" id="WP_281258666.1">
    <property type="nucleotide sequence ID" value="NZ_QBKR01000003.1"/>
</dbReference>
<feature type="transmembrane region" description="Helical" evidence="1">
    <location>
        <begin position="6"/>
        <end position="27"/>
    </location>
</feature>
<keyword evidence="3" id="KW-1185">Reference proteome</keyword>
<keyword evidence="1" id="KW-1133">Transmembrane helix</keyword>
<gene>
    <name evidence="2" type="ORF">C8P63_103108</name>
</gene>
<evidence type="ECO:0000256" key="1">
    <source>
        <dbReference type="SAM" id="Phobius"/>
    </source>
</evidence>
<dbReference type="Proteomes" id="UP000244240">
    <property type="component" value="Unassembled WGS sequence"/>
</dbReference>
<proteinExistence type="predicted"/>
<dbReference type="AlphaFoldDB" id="A0A2T6C7M0"/>
<organism evidence="2 3">
    <name type="scientific">Melghirimyces profundicolus</name>
    <dbReference type="NCBI Taxonomy" id="1242148"/>
    <lineage>
        <taxon>Bacteria</taxon>
        <taxon>Bacillati</taxon>
        <taxon>Bacillota</taxon>
        <taxon>Bacilli</taxon>
        <taxon>Bacillales</taxon>
        <taxon>Thermoactinomycetaceae</taxon>
        <taxon>Melghirimyces</taxon>
    </lineage>
</organism>
<accession>A0A2T6C7M0</accession>
<name>A0A2T6C7M0_9BACL</name>
<keyword evidence="1" id="KW-0812">Transmembrane</keyword>
<sequence length="43" mass="4407">MSGGIFFALVGLPVGIILLAVILYAVTGRNNTEAEARKGGEST</sequence>
<comment type="caution">
    <text evidence="2">The sequence shown here is derived from an EMBL/GenBank/DDBJ whole genome shotgun (WGS) entry which is preliminary data.</text>
</comment>
<dbReference type="EMBL" id="QBKR01000003">
    <property type="protein sequence ID" value="PTX64324.1"/>
    <property type="molecule type" value="Genomic_DNA"/>
</dbReference>
<reference evidence="2 3" key="1">
    <citation type="submission" date="2018-04" db="EMBL/GenBank/DDBJ databases">
        <title>Genomic Encyclopedia of Archaeal and Bacterial Type Strains, Phase II (KMG-II): from individual species to whole genera.</title>
        <authorList>
            <person name="Goeker M."/>
        </authorList>
    </citation>
    <scope>NUCLEOTIDE SEQUENCE [LARGE SCALE GENOMIC DNA]</scope>
    <source>
        <strain evidence="2 3">DSM 45787</strain>
    </source>
</reference>
<protein>
    <submittedName>
        <fullName evidence="2">Uncharacterized protein</fullName>
    </submittedName>
</protein>
<keyword evidence="1" id="KW-0472">Membrane</keyword>
<evidence type="ECO:0000313" key="2">
    <source>
        <dbReference type="EMBL" id="PTX64324.1"/>
    </source>
</evidence>
<evidence type="ECO:0000313" key="3">
    <source>
        <dbReference type="Proteomes" id="UP000244240"/>
    </source>
</evidence>